<organism evidence="2 4">
    <name type="scientific">Pediococcus pentosaceus</name>
    <dbReference type="NCBI Taxonomy" id="1255"/>
    <lineage>
        <taxon>Bacteria</taxon>
        <taxon>Bacillati</taxon>
        <taxon>Bacillota</taxon>
        <taxon>Bacilli</taxon>
        <taxon>Lactobacillales</taxon>
        <taxon>Lactobacillaceae</taxon>
        <taxon>Pediococcus</taxon>
    </lineage>
</organism>
<reference evidence="2 4" key="1">
    <citation type="submission" date="2017-05" db="EMBL/GenBank/DDBJ databases">
        <title>Genome sequence of Pediococcus pentosaceus strain SRCM100892.</title>
        <authorList>
            <person name="Cho S.H."/>
        </authorList>
    </citation>
    <scope>NUCLEOTIDE SEQUENCE [LARGE SCALE GENOMIC DNA]</scope>
    <source>
        <strain evidence="2 4">SRCM100892</strain>
    </source>
</reference>
<evidence type="ECO:0000313" key="2">
    <source>
        <dbReference type="EMBL" id="ARW20300.1"/>
    </source>
</evidence>
<evidence type="ECO:0000256" key="1">
    <source>
        <dbReference type="SAM" id="Phobius"/>
    </source>
</evidence>
<keyword evidence="1" id="KW-0812">Transmembrane</keyword>
<evidence type="ECO:0000313" key="5">
    <source>
        <dbReference type="Proteomes" id="UP001214131"/>
    </source>
</evidence>
<name>A0A1Y0VQ54_PEDPE</name>
<evidence type="ECO:0000313" key="3">
    <source>
        <dbReference type="EMBL" id="WEA57740.1"/>
    </source>
</evidence>
<dbReference type="Proteomes" id="UP001214131">
    <property type="component" value="Chromosome"/>
</dbReference>
<protein>
    <submittedName>
        <fullName evidence="2">Uncharacterized protein</fullName>
    </submittedName>
</protein>
<feature type="transmembrane region" description="Helical" evidence="1">
    <location>
        <begin position="6"/>
        <end position="25"/>
    </location>
</feature>
<dbReference type="Proteomes" id="UP000196118">
    <property type="component" value="Chromosome"/>
</dbReference>
<reference evidence="3 5" key="2">
    <citation type="submission" date="2023-02" db="EMBL/GenBank/DDBJ databases">
        <title>Comparative genomics and fermentation flavor characterization of five lactic acid bacteria reveal flavor biosynthesis metabolic pathways in fermented muskmelon puree.</title>
        <authorList>
            <person name="Yuan L."/>
            <person name="Li M."/>
            <person name="Xu X."/>
            <person name="Lao F."/>
            <person name="Wu J."/>
        </authorList>
    </citation>
    <scope>NUCLEOTIDE SEQUENCE [LARGE SCALE GENOMIC DNA]</scope>
    <source>
        <strain evidence="3 5">Ca-4</strain>
    </source>
</reference>
<proteinExistence type="predicted"/>
<keyword evidence="1" id="KW-0472">Membrane</keyword>
<gene>
    <name evidence="3" type="ORF">PWB86_02435</name>
    <name evidence="2" type="ORF">S100892_01757</name>
</gene>
<dbReference type="EMBL" id="CP118739">
    <property type="protein sequence ID" value="WEA57740.1"/>
    <property type="molecule type" value="Genomic_DNA"/>
</dbReference>
<dbReference type="EMBL" id="CP021474">
    <property type="protein sequence ID" value="ARW20300.1"/>
    <property type="molecule type" value="Genomic_DNA"/>
</dbReference>
<keyword evidence="1" id="KW-1133">Transmembrane helix</keyword>
<dbReference type="RefSeq" id="WP_094104693.1">
    <property type="nucleotide sequence ID" value="NZ_CAKMAM010000003.1"/>
</dbReference>
<dbReference type="AlphaFoldDB" id="A0A1Y0VQ54"/>
<accession>A0A1Y0VQ54</accession>
<evidence type="ECO:0000313" key="4">
    <source>
        <dbReference type="Proteomes" id="UP000196118"/>
    </source>
</evidence>
<sequence>MNVNTKKWGIIGTIVVVVLIAIFMVTRPTRLSGKYVANTGSSLVFKGDKFEEFENGRNTHEGTYKIEDSEIKMKFSDGSGTTTAKLTKDKQSFSLKSTGNAFADLFAQNIKYTKE</sequence>